<feature type="compositionally biased region" description="Basic and acidic residues" evidence="1">
    <location>
        <begin position="421"/>
        <end position="430"/>
    </location>
</feature>
<organism evidence="2 3">
    <name type="scientific">Seminavis robusta</name>
    <dbReference type="NCBI Taxonomy" id="568900"/>
    <lineage>
        <taxon>Eukaryota</taxon>
        <taxon>Sar</taxon>
        <taxon>Stramenopiles</taxon>
        <taxon>Ochrophyta</taxon>
        <taxon>Bacillariophyta</taxon>
        <taxon>Bacillariophyceae</taxon>
        <taxon>Bacillariophycidae</taxon>
        <taxon>Naviculales</taxon>
        <taxon>Naviculaceae</taxon>
        <taxon>Seminavis</taxon>
    </lineage>
</organism>
<comment type="caution">
    <text evidence="2">The sequence shown here is derived from an EMBL/GenBank/DDBJ whole genome shotgun (WGS) entry which is preliminary data.</text>
</comment>
<evidence type="ECO:0000313" key="2">
    <source>
        <dbReference type="EMBL" id="CAB9508811.1"/>
    </source>
</evidence>
<dbReference type="AlphaFoldDB" id="A0A9N8HC26"/>
<reference evidence="2" key="1">
    <citation type="submission" date="2020-06" db="EMBL/GenBank/DDBJ databases">
        <authorList>
            <consortium name="Plant Systems Biology data submission"/>
        </authorList>
    </citation>
    <scope>NUCLEOTIDE SEQUENCE</scope>
    <source>
        <strain evidence="2">D6</strain>
    </source>
</reference>
<feature type="region of interest" description="Disordered" evidence="1">
    <location>
        <begin position="418"/>
        <end position="474"/>
    </location>
</feature>
<dbReference type="Proteomes" id="UP001153069">
    <property type="component" value="Unassembled WGS sequence"/>
</dbReference>
<keyword evidence="3" id="KW-1185">Reference proteome</keyword>
<accession>A0A9N8HC26</accession>
<sequence>MEDRVDCRLRWSLDVGGNDNVQFQIPRLSSSSLSLIDDQWCRVPTFGYPTSSGGQWQPKALVDVAIFLPSSSDNNNQIELTIHDSKRVKSTSYQLEINDKVSKMQLLPLPPGNLQDNKLTTSTSKSKLEAFGILLVLTTADNISVFSLVFVKGDDNFCLSECLELSEETNDVASSNALMGRRVRELKCRVVSIANAWGDNDADNTQETALIVVTSSIPSSETGSMSKPPLLHNVDAFVFSFKDHLCPMFGCYKNNDSANKKETTRNLSSISSWNLLKGASYVKNICFLGDALRERGETLVVSVLLAGELKLIPMRQAERRKSCSNNIHMQTILLAGVCAHPSISESVGEALMVQCDGRCLAILCRPKDVSESDFFSSKAYPAETPRFLTTRRKVSFSPFFSQAGNDFFSSKSSTGLPLGLEAEKKPEPAAKPEQSTDTVDRDPRGDRVGGISVVSPESSNGIPHATAATMDDGIPGESVPKETISMKTNPQDQSSTTMSPVMTDASMLSLTSPLVGLHLVGGTPSLAPIHDSTASPAVKNDPDLLDLTGKFASSSNDVSPLSTLILDQSHDEESFEMLRSGMTPARTPIPTNQLGPRSALKRIHCPATSQTKEDACWRSAPNPDTASHVIVVKVEQAAEPGCSTSMPRDKQSANPLKLSISTAPLPLAASRFDMASLKWGANNEGPSRLYVATSDGLDAKSKISVAEICCTQNEDDALRVVSMTRCDIKPVLDKIKRERDGCNLFVKAISLSPGSGNENPAAELQLLLSKQPWAVEDCPAANTPINVSSVEDVQLCLASVSLPLGSSQEMNSATTVPVEPRSNPNDSVVLEKLNDVLHFLQRLEEKVDAGMSDLNRRMRAVEESLRTV</sequence>
<feature type="compositionally biased region" description="Basic and acidic residues" evidence="1">
    <location>
        <begin position="438"/>
        <end position="447"/>
    </location>
</feature>
<gene>
    <name evidence="2" type="ORF">SEMRO_361_G126620.1</name>
</gene>
<name>A0A9N8HC26_9STRA</name>
<protein>
    <submittedName>
        <fullName evidence="2">Uncharacterized protein</fullName>
    </submittedName>
</protein>
<proteinExistence type="predicted"/>
<evidence type="ECO:0000256" key="1">
    <source>
        <dbReference type="SAM" id="MobiDB-lite"/>
    </source>
</evidence>
<dbReference type="EMBL" id="CAICTM010000360">
    <property type="protein sequence ID" value="CAB9508811.1"/>
    <property type="molecule type" value="Genomic_DNA"/>
</dbReference>
<evidence type="ECO:0000313" key="3">
    <source>
        <dbReference type="Proteomes" id="UP001153069"/>
    </source>
</evidence>